<dbReference type="InterPro" id="IPR000711">
    <property type="entry name" value="ATPase_OSCP/dsu"/>
</dbReference>
<evidence type="ECO:0000256" key="4">
    <source>
        <dbReference type="ARBA" id="ARBA00023065"/>
    </source>
</evidence>
<dbReference type="GO" id="GO:0005886">
    <property type="term" value="C:plasma membrane"/>
    <property type="evidence" value="ECO:0007669"/>
    <property type="project" value="UniProtKB-SubCell"/>
</dbReference>
<dbReference type="Proteomes" id="UP000297890">
    <property type="component" value="Unassembled WGS sequence"/>
</dbReference>
<sequence>MSDVTTMARPYAKAVIDLARESGESLADWQNRLDLLAALVIYPPIRQALENPRQTADQHRQLISDALGPELGPQGINLVSLLVENGRLLLAPQIAEVFSALRAEAEGSVDAEIITAVALDPEQERRIVDSLAKRLGRRINLKTRIDDSLVGGAIIRAGDLVIDGSVRSQLERLSRALVH</sequence>
<comment type="function">
    <text evidence="8">This protein is part of the stalk that links CF(0) to CF(1). It either transmits conformational changes from CF(0) to CF(1) or is implicated in proton conduction.</text>
</comment>
<dbReference type="NCBIfam" id="NF004402">
    <property type="entry name" value="PRK05758.2-2"/>
    <property type="match status" value="1"/>
</dbReference>
<dbReference type="AlphaFoldDB" id="A0A4Z0F902"/>
<evidence type="ECO:0000256" key="1">
    <source>
        <dbReference type="ARBA" id="ARBA00004370"/>
    </source>
</evidence>
<evidence type="ECO:0000256" key="2">
    <source>
        <dbReference type="ARBA" id="ARBA00022448"/>
    </source>
</evidence>
<dbReference type="PRINTS" id="PR00125">
    <property type="entry name" value="ATPASEDELTA"/>
</dbReference>
<dbReference type="SUPFAM" id="SSF47928">
    <property type="entry name" value="N-terminal domain of the delta subunit of the F1F0-ATP synthase"/>
    <property type="match status" value="1"/>
</dbReference>
<dbReference type="GO" id="GO:0046933">
    <property type="term" value="F:proton-transporting ATP synthase activity, rotational mechanism"/>
    <property type="evidence" value="ECO:0007669"/>
    <property type="project" value="UniProtKB-UniRule"/>
</dbReference>
<keyword evidence="10" id="KW-1185">Reference proteome</keyword>
<evidence type="ECO:0000256" key="6">
    <source>
        <dbReference type="ARBA" id="ARBA00023196"/>
    </source>
</evidence>
<accession>A0A4Z0F902</accession>
<keyword evidence="3 8" id="KW-0375">Hydrogen ion transport</keyword>
<comment type="function">
    <text evidence="8">F(1)F(0) ATP synthase produces ATP from ADP in the presence of a proton or sodium gradient. F-type ATPases consist of two structural domains, F(1) containing the extramembraneous catalytic core and F(0) containing the membrane proton channel, linked together by a central stalk and a peripheral stalk. During catalysis, ATP synthesis in the catalytic domain of F(1) is coupled via a rotary mechanism of the central stalk subunits to proton translocation.</text>
</comment>
<dbReference type="HAMAP" id="MF_01416">
    <property type="entry name" value="ATP_synth_delta_bact"/>
    <property type="match status" value="1"/>
</dbReference>
<organism evidence="9 10">
    <name type="scientific">Candidatus Macondimonas diazotrophica</name>
    <dbReference type="NCBI Taxonomy" id="2305248"/>
    <lineage>
        <taxon>Bacteria</taxon>
        <taxon>Pseudomonadati</taxon>
        <taxon>Pseudomonadota</taxon>
        <taxon>Gammaproteobacteria</taxon>
        <taxon>Chromatiales</taxon>
        <taxon>Ectothiorhodospiraceae</taxon>
        <taxon>Candidatus Macondimonas</taxon>
    </lineage>
</organism>
<dbReference type="OrthoDB" id="9816221at2"/>
<evidence type="ECO:0000313" key="9">
    <source>
        <dbReference type="EMBL" id="TFZ82018.1"/>
    </source>
</evidence>
<dbReference type="Pfam" id="PF00213">
    <property type="entry name" value="OSCP"/>
    <property type="match status" value="1"/>
</dbReference>
<evidence type="ECO:0000313" key="10">
    <source>
        <dbReference type="Proteomes" id="UP000297890"/>
    </source>
</evidence>
<dbReference type="InterPro" id="IPR026015">
    <property type="entry name" value="ATP_synth_OSCP/delta_N_sf"/>
</dbReference>
<proteinExistence type="inferred from homology"/>
<name>A0A4Z0F902_9GAMM</name>
<keyword evidence="5 8" id="KW-0472">Membrane</keyword>
<keyword evidence="8" id="KW-1003">Cell membrane</keyword>
<evidence type="ECO:0000256" key="5">
    <source>
        <dbReference type="ARBA" id="ARBA00023136"/>
    </source>
</evidence>
<dbReference type="EMBL" id="SRIO01000013">
    <property type="protein sequence ID" value="TFZ82018.1"/>
    <property type="molecule type" value="Genomic_DNA"/>
</dbReference>
<dbReference type="InterPro" id="IPR020781">
    <property type="entry name" value="ATPase_OSCP/d_CS"/>
</dbReference>
<gene>
    <name evidence="8" type="primary">atpH</name>
    <name evidence="9" type="ORF">E4680_10190</name>
</gene>
<evidence type="ECO:0000256" key="3">
    <source>
        <dbReference type="ARBA" id="ARBA00022781"/>
    </source>
</evidence>
<comment type="subcellular location">
    <subcellularLocation>
        <location evidence="8">Cell membrane</location>
        <topology evidence="8">Peripheral membrane protein</topology>
    </subcellularLocation>
    <subcellularLocation>
        <location evidence="1">Membrane</location>
    </subcellularLocation>
</comment>
<comment type="caution">
    <text evidence="9">The sequence shown here is derived from an EMBL/GenBank/DDBJ whole genome shotgun (WGS) entry which is preliminary data.</text>
</comment>
<dbReference type="Gene3D" id="1.10.520.20">
    <property type="entry name" value="N-terminal domain of the delta subunit of the F1F0-ATP synthase"/>
    <property type="match status" value="1"/>
</dbReference>
<keyword evidence="2 8" id="KW-0813">Transport</keyword>
<keyword evidence="4 8" id="KW-0406">Ion transport</keyword>
<dbReference type="PANTHER" id="PTHR11910">
    <property type="entry name" value="ATP SYNTHASE DELTA CHAIN"/>
    <property type="match status" value="1"/>
</dbReference>
<dbReference type="RefSeq" id="WP_135282304.1">
    <property type="nucleotide sequence ID" value="NZ_SRIO01000013.1"/>
</dbReference>
<keyword evidence="6 8" id="KW-0139">CF(1)</keyword>
<evidence type="ECO:0000256" key="7">
    <source>
        <dbReference type="ARBA" id="ARBA00023310"/>
    </source>
</evidence>
<dbReference type="PROSITE" id="PS00389">
    <property type="entry name" value="ATPASE_DELTA"/>
    <property type="match status" value="1"/>
</dbReference>
<dbReference type="NCBIfam" id="TIGR01145">
    <property type="entry name" value="ATP_synt_delta"/>
    <property type="match status" value="1"/>
</dbReference>
<comment type="similarity">
    <text evidence="8">Belongs to the ATPase delta chain family.</text>
</comment>
<evidence type="ECO:0000256" key="8">
    <source>
        <dbReference type="HAMAP-Rule" id="MF_01416"/>
    </source>
</evidence>
<reference evidence="9 10" key="1">
    <citation type="journal article" date="2019" name="ISME J.">
        <title>Candidatus Macondimonas diazotrophica, a novel gammaproteobacterial genus dominating crude-oil-contaminated coastal sediments.</title>
        <authorList>
            <person name="Karthikeyan S."/>
            <person name="Konstantinidis K."/>
        </authorList>
    </citation>
    <scope>NUCLEOTIDE SEQUENCE [LARGE SCALE GENOMIC DNA]</scope>
    <source>
        <strain evidence="9 10">KTK01</strain>
    </source>
</reference>
<keyword evidence="7 8" id="KW-0066">ATP synthesis</keyword>
<dbReference type="GO" id="GO:0045259">
    <property type="term" value="C:proton-transporting ATP synthase complex"/>
    <property type="evidence" value="ECO:0007669"/>
    <property type="project" value="UniProtKB-KW"/>
</dbReference>
<protein>
    <recommendedName>
        <fullName evidence="8">ATP synthase subunit delta</fullName>
    </recommendedName>
    <alternativeName>
        <fullName evidence="8">ATP synthase F(1) sector subunit delta</fullName>
    </alternativeName>
    <alternativeName>
        <fullName evidence="8">F-type ATPase subunit delta</fullName>
        <shortName evidence="8">F-ATPase subunit delta</shortName>
    </alternativeName>
</protein>